<proteinExistence type="predicted"/>
<feature type="transmembrane region" description="Helical" evidence="10">
    <location>
        <begin position="341"/>
        <end position="359"/>
    </location>
</feature>
<name>A0ABS4J8R9_9BACL</name>
<feature type="transmembrane region" description="Helical" evidence="10">
    <location>
        <begin position="244"/>
        <end position="262"/>
    </location>
</feature>
<evidence type="ECO:0000256" key="7">
    <source>
        <dbReference type="ARBA" id="ARBA00022824"/>
    </source>
</evidence>
<evidence type="ECO:0000256" key="9">
    <source>
        <dbReference type="ARBA" id="ARBA00023136"/>
    </source>
</evidence>
<reference evidence="11 12" key="1">
    <citation type="submission" date="2021-03" db="EMBL/GenBank/DDBJ databases">
        <title>Genomic Encyclopedia of Type Strains, Phase IV (KMG-IV): sequencing the most valuable type-strain genomes for metagenomic binning, comparative biology and taxonomic classification.</title>
        <authorList>
            <person name="Goeker M."/>
        </authorList>
    </citation>
    <scope>NUCLEOTIDE SEQUENCE [LARGE SCALE GENOMIC DNA]</scope>
    <source>
        <strain evidence="11 12">DSM 26048</strain>
    </source>
</reference>
<keyword evidence="6 10" id="KW-0812">Transmembrane</keyword>
<dbReference type="PANTHER" id="PTHR12468:SF2">
    <property type="entry name" value="GPI MANNOSYLTRANSFERASE 2"/>
    <property type="match status" value="1"/>
</dbReference>
<evidence type="ECO:0000256" key="6">
    <source>
        <dbReference type="ARBA" id="ARBA00022692"/>
    </source>
</evidence>
<keyword evidence="12" id="KW-1185">Reference proteome</keyword>
<evidence type="ECO:0000313" key="11">
    <source>
        <dbReference type="EMBL" id="MBP1995650.1"/>
    </source>
</evidence>
<keyword evidence="8 10" id="KW-1133">Transmembrane helix</keyword>
<dbReference type="Pfam" id="PF04188">
    <property type="entry name" value="Mannosyl_trans2"/>
    <property type="match status" value="1"/>
</dbReference>
<protein>
    <submittedName>
        <fullName evidence="11">Gpi18-like mannosyltransferase</fullName>
    </submittedName>
</protein>
<feature type="transmembrane region" description="Helical" evidence="10">
    <location>
        <begin position="201"/>
        <end position="224"/>
    </location>
</feature>
<comment type="subcellular location">
    <subcellularLocation>
        <location evidence="1">Endoplasmic reticulum membrane</location>
        <topology evidence="1">Multi-pass membrane protein</topology>
    </subcellularLocation>
</comment>
<evidence type="ECO:0000313" key="12">
    <source>
        <dbReference type="Proteomes" id="UP001519287"/>
    </source>
</evidence>
<keyword evidence="4" id="KW-0328">Glycosyltransferase</keyword>
<comment type="pathway">
    <text evidence="2">Glycolipid biosynthesis; glycosylphosphatidylinositol-anchor biosynthesis.</text>
</comment>
<accession>A0ABS4J8R9</accession>
<feature type="transmembrane region" description="Helical" evidence="10">
    <location>
        <begin position="129"/>
        <end position="151"/>
    </location>
</feature>
<evidence type="ECO:0000256" key="10">
    <source>
        <dbReference type="SAM" id="Phobius"/>
    </source>
</evidence>
<evidence type="ECO:0000256" key="4">
    <source>
        <dbReference type="ARBA" id="ARBA00022676"/>
    </source>
</evidence>
<keyword evidence="3" id="KW-0337">GPI-anchor biosynthesis</keyword>
<comment type="caution">
    <text evidence="11">The sequence shown here is derived from an EMBL/GenBank/DDBJ whole genome shotgun (WGS) entry which is preliminary data.</text>
</comment>
<feature type="transmembrane region" description="Helical" evidence="10">
    <location>
        <begin position="390"/>
        <end position="409"/>
    </location>
</feature>
<feature type="transmembrane region" description="Helical" evidence="10">
    <location>
        <begin position="163"/>
        <end position="181"/>
    </location>
</feature>
<evidence type="ECO:0000256" key="8">
    <source>
        <dbReference type="ARBA" id="ARBA00022989"/>
    </source>
</evidence>
<evidence type="ECO:0000256" key="2">
    <source>
        <dbReference type="ARBA" id="ARBA00004687"/>
    </source>
</evidence>
<dbReference type="PANTHER" id="PTHR12468">
    <property type="entry name" value="GPI MANNOSYLTRANSFERASE 2"/>
    <property type="match status" value="1"/>
</dbReference>
<keyword evidence="9 10" id="KW-0472">Membrane</keyword>
<dbReference type="InterPro" id="IPR007315">
    <property type="entry name" value="PIG-V/Gpi18"/>
</dbReference>
<dbReference type="RefSeq" id="WP_209977440.1">
    <property type="nucleotide sequence ID" value="NZ_JAGGLB010000037.1"/>
</dbReference>
<evidence type="ECO:0000256" key="1">
    <source>
        <dbReference type="ARBA" id="ARBA00004477"/>
    </source>
</evidence>
<keyword evidence="5" id="KW-0808">Transferase</keyword>
<keyword evidence="7" id="KW-0256">Endoplasmic reticulum</keyword>
<gene>
    <name evidence="11" type="ORF">J2Z66_007292</name>
</gene>
<organism evidence="11 12">
    <name type="scientific">Paenibacillus eucommiae</name>
    <dbReference type="NCBI Taxonomy" id="1355755"/>
    <lineage>
        <taxon>Bacteria</taxon>
        <taxon>Bacillati</taxon>
        <taxon>Bacillota</taxon>
        <taxon>Bacilli</taxon>
        <taxon>Bacillales</taxon>
        <taxon>Paenibacillaceae</taxon>
        <taxon>Paenibacillus</taxon>
    </lineage>
</organism>
<evidence type="ECO:0000256" key="3">
    <source>
        <dbReference type="ARBA" id="ARBA00022502"/>
    </source>
</evidence>
<evidence type="ECO:0000256" key="5">
    <source>
        <dbReference type="ARBA" id="ARBA00022679"/>
    </source>
</evidence>
<dbReference type="EMBL" id="JAGGLB010000037">
    <property type="protein sequence ID" value="MBP1995650.1"/>
    <property type="molecule type" value="Genomic_DNA"/>
</dbReference>
<feature type="transmembrane region" description="Helical" evidence="10">
    <location>
        <begin position="310"/>
        <end position="329"/>
    </location>
</feature>
<sequence>MLTNFRMTPKIVGSVLALVLISRILMLLTGYMGMNLFNTYTQIPVYEKNVPGSVTPWIQKLPLGLEETRMFQLSDFMKLDSYPYLNIATKGYDQVHIDQPHRAANWVFFPLYPLLIHLFGYVLWVHPAIIGMLLSNLFLIGALLYVYGIALQRGLSERQASTVLTLILIYPSSVFFSVPYTESLFLLLSAASVYYASNKQYALAFLAAGLSTVTRVPGFINLAFVAGSVCLDEGFHFSKRYLKWGLYGLLSLVPMGAFLLHMKMITGDFLAPFHEQSLSWFRETTLPFQNYFRYWQHPYFSAPAGWDNGVLEFTISTAVFVVYLAYLVIHAKGLLRDKRQLLFYVYGAGLIILPFSSQPYYLTSVVRYLMVCIPFYIYLVQLTKEREKVLLFYQMLFFIFQIITTIGYFNRFYFVA</sequence>
<feature type="transmembrane region" description="Helical" evidence="10">
    <location>
        <begin position="103"/>
        <end position="123"/>
    </location>
</feature>
<dbReference type="Proteomes" id="UP001519287">
    <property type="component" value="Unassembled WGS sequence"/>
</dbReference>
<feature type="transmembrane region" description="Helical" evidence="10">
    <location>
        <begin position="365"/>
        <end position="383"/>
    </location>
</feature>
<feature type="transmembrane region" description="Helical" evidence="10">
    <location>
        <begin position="12"/>
        <end position="32"/>
    </location>
</feature>